<dbReference type="Proteomes" id="UP000006833">
    <property type="component" value="Chromosome"/>
</dbReference>
<evidence type="ECO:0000313" key="8">
    <source>
        <dbReference type="Proteomes" id="UP000006833"/>
    </source>
</evidence>
<dbReference type="InterPro" id="IPR009056">
    <property type="entry name" value="Cyt_c-like_dom"/>
</dbReference>
<dbReference type="GO" id="GO:0046872">
    <property type="term" value="F:metal ion binding"/>
    <property type="evidence" value="ECO:0007669"/>
    <property type="project" value="UniProtKB-KW"/>
</dbReference>
<keyword evidence="5" id="KW-0732">Signal</keyword>
<dbReference type="KEGG" id="dsh:Dshi_3211"/>
<dbReference type="PROSITE" id="PS51007">
    <property type="entry name" value="CYTC"/>
    <property type="match status" value="1"/>
</dbReference>
<reference evidence="8" key="1">
    <citation type="journal article" date="2010" name="ISME J.">
        <title>The complete genome sequence of the algal symbiont Dinoroseobacter shibae: a hitchhiker's guide to life in the sea.</title>
        <authorList>
            <person name="Wagner-Dobler I."/>
            <person name="Ballhausen B."/>
            <person name="Berger M."/>
            <person name="Brinkhoff T."/>
            <person name="Buchholz I."/>
            <person name="Bunk B."/>
            <person name="Cypionka H."/>
            <person name="Daniel R."/>
            <person name="Drepper T."/>
            <person name="Gerdts G."/>
            <person name="Hahnke S."/>
            <person name="Han C."/>
            <person name="Jahn D."/>
            <person name="Kalhoefer D."/>
            <person name="Kiss H."/>
            <person name="Klenk H.P."/>
            <person name="Kyrpides N."/>
            <person name="Liebl W."/>
            <person name="Liesegang H."/>
            <person name="Meincke L."/>
            <person name="Pati A."/>
            <person name="Petersen J."/>
            <person name="Piekarski T."/>
            <person name="Pommerenke C."/>
            <person name="Pradella S."/>
            <person name="Pukall R."/>
            <person name="Rabus R."/>
            <person name="Stackebrandt E."/>
            <person name="Thole S."/>
            <person name="Thompson L."/>
            <person name="Tielen P."/>
            <person name="Tomasch J."/>
            <person name="von Jan M."/>
            <person name="Wanphrut N."/>
            <person name="Wichels A."/>
            <person name="Zech H."/>
            <person name="Simon M."/>
        </authorList>
    </citation>
    <scope>NUCLEOTIDE SEQUENCE [LARGE SCALE GENOMIC DNA]</scope>
    <source>
        <strain evidence="8">DSM 16493 / NCIMB 14021 / DFL 12</strain>
    </source>
</reference>
<proteinExistence type="predicted"/>
<dbReference type="Gene3D" id="1.10.760.10">
    <property type="entry name" value="Cytochrome c-like domain"/>
    <property type="match status" value="1"/>
</dbReference>
<dbReference type="InterPro" id="IPR036909">
    <property type="entry name" value="Cyt_c-like_dom_sf"/>
</dbReference>
<dbReference type="GO" id="GO:0009055">
    <property type="term" value="F:electron transfer activity"/>
    <property type="evidence" value="ECO:0007669"/>
    <property type="project" value="InterPro"/>
</dbReference>
<dbReference type="eggNOG" id="COG3258">
    <property type="taxonomic scope" value="Bacteria"/>
</dbReference>
<name>A8LM35_DINSH</name>
<feature type="signal peptide" evidence="5">
    <location>
        <begin position="1"/>
        <end position="23"/>
    </location>
</feature>
<dbReference type="RefSeq" id="WP_012179871.1">
    <property type="nucleotide sequence ID" value="NC_009952.1"/>
</dbReference>
<sequence length="206" mass="22185">MQSRNLIRAAGVFLAATAFPVFASDWDRPDAAFGTPISEADLVLWDIAIATPSGGNLPEGQGTVAEGAAVYDELCVACHGENAEGGADLMYGSMVGGIGTMTESRRVLTPGSMYPYAPILFDYVRRAMPLDNPHSMTNDEVYAVSAYLYHLNGLIPEDFVMNAETMPEIQMPNRDAFITDTRPDTMNERCMEGCDPIGTVAMADEG</sequence>
<keyword evidence="8" id="KW-1185">Reference proteome</keyword>
<dbReference type="STRING" id="398580.Dshi_3211"/>
<dbReference type="AlphaFoldDB" id="A8LM35"/>
<dbReference type="GO" id="GO:0020037">
    <property type="term" value="F:heme binding"/>
    <property type="evidence" value="ECO:0007669"/>
    <property type="project" value="InterPro"/>
</dbReference>
<keyword evidence="1 4" id="KW-0349">Heme</keyword>
<evidence type="ECO:0000256" key="5">
    <source>
        <dbReference type="SAM" id="SignalP"/>
    </source>
</evidence>
<evidence type="ECO:0000256" key="1">
    <source>
        <dbReference type="ARBA" id="ARBA00022617"/>
    </source>
</evidence>
<keyword evidence="2 4" id="KW-0479">Metal-binding</keyword>
<evidence type="ECO:0000256" key="4">
    <source>
        <dbReference type="PROSITE-ProRule" id="PRU00433"/>
    </source>
</evidence>
<keyword evidence="3 4" id="KW-0408">Iron</keyword>
<evidence type="ECO:0000259" key="6">
    <source>
        <dbReference type="PROSITE" id="PS51007"/>
    </source>
</evidence>
<protein>
    <submittedName>
        <fullName evidence="7">Putative sulfite oxidase cytochrome subunit</fullName>
    </submittedName>
</protein>
<evidence type="ECO:0000256" key="3">
    <source>
        <dbReference type="ARBA" id="ARBA00023004"/>
    </source>
</evidence>
<feature type="domain" description="Cytochrome c" evidence="6">
    <location>
        <begin position="62"/>
        <end position="152"/>
    </location>
</feature>
<dbReference type="OrthoDB" id="9779283at2"/>
<dbReference type="EMBL" id="CP000830">
    <property type="protein sequence ID" value="ABV94944.1"/>
    <property type="molecule type" value="Genomic_DNA"/>
</dbReference>
<organism evidence="7 8">
    <name type="scientific">Dinoroseobacter shibae (strain DSM 16493 / NCIMB 14021 / DFL 12)</name>
    <dbReference type="NCBI Taxonomy" id="398580"/>
    <lineage>
        <taxon>Bacteria</taxon>
        <taxon>Pseudomonadati</taxon>
        <taxon>Pseudomonadota</taxon>
        <taxon>Alphaproteobacteria</taxon>
        <taxon>Rhodobacterales</taxon>
        <taxon>Roseobacteraceae</taxon>
        <taxon>Dinoroseobacter</taxon>
    </lineage>
</organism>
<dbReference type="HOGENOM" id="CLU_052974_1_1_5"/>
<evidence type="ECO:0000256" key="2">
    <source>
        <dbReference type="ARBA" id="ARBA00022723"/>
    </source>
</evidence>
<feature type="chain" id="PRO_5002726026" evidence="5">
    <location>
        <begin position="24"/>
        <end position="206"/>
    </location>
</feature>
<dbReference type="SUPFAM" id="SSF46626">
    <property type="entry name" value="Cytochrome c"/>
    <property type="match status" value="1"/>
</dbReference>
<gene>
    <name evidence="7" type="ordered locus">Dshi_3211</name>
</gene>
<evidence type="ECO:0000313" key="7">
    <source>
        <dbReference type="EMBL" id="ABV94944.1"/>
    </source>
</evidence>
<dbReference type="Pfam" id="PF00034">
    <property type="entry name" value="Cytochrom_C"/>
    <property type="match status" value="1"/>
</dbReference>
<accession>A8LM35</accession>